<comment type="caution">
    <text evidence="2">The sequence shown here is derived from an EMBL/GenBank/DDBJ whole genome shotgun (WGS) entry which is preliminary data.</text>
</comment>
<keyword evidence="3" id="KW-1185">Reference proteome</keyword>
<dbReference type="EMBL" id="JANBTX010000270">
    <property type="protein sequence ID" value="KAJ2683659.1"/>
    <property type="molecule type" value="Genomic_DNA"/>
</dbReference>
<feature type="compositionally biased region" description="Low complexity" evidence="1">
    <location>
        <begin position="102"/>
        <end position="112"/>
    </location>
</feature>
<dbReference type="AlphaFoldDB" id="A0A9W8GA29"/>
<organism evidence="2 3">
    <name type="scientific">Coemansia spiralis</name>
    <dbReference type="NCBI Taxonomy" id="417178"/>
    <lineage>
        <taxon>Eukaryota</taxon>
        <taxon>Fungi</taxon>
        <taxon>Fungi incertae sedis</taxon>
        <taxon>Zoopagomycota</taxon>
        <taxon>Kickxellomycotina</taxon>
        <taxon>Kickxellomycetes</taxon>
        <taxon>Kickxellales</taxon>
        <taxon>Kickxellaceae</taxon>
        <taxon>Coemansia</taxon>
    </lineage>
</organism>
<reference evidence="2" key="1">
    <citation type="submission" date="2022-07" db="EMBL/GenBank/DDBJ databases">
        <title>Phylogenomic reconstructions and comparative analyses of Kickxellomycotina fungi.</title>
        <authorList>
            <person name="Reynolds N.K."/>
            <person name="Stajich J.E."/>
            <person name="Barry K."/>
            <person name="Grigoriev I.V."/>
            <person name="Crous P."/>
            <person name="Smith M.E."/>
        </authorList>
    </citation>
    <scope>NUCLEOTIDE SEQUENCE</scope>
    <source>
        <strain evidence="2">CBS 109367</strain>
    </source>
</reference>
<protein>
    <submittedName>
        <fullName evidence="2">Uncharacterized protein</fullName>
    </submittedName>
</protein>
<evidence type="ECO:0000313" key="2">
    <source>
        <dbReference type="EMBL" id="KAJ2683659.1"/>
    </source>
</evidence>
<evidence type="ECO:0000256" key="1">
    <source>
        <dbReference type="SAM" id="MobiDB-lite"/>
    </source>
</evidence>
<dbReference type="OrthoDB" id="5541425at2759"/>
<evidence type="ECO:0000313" key="3">
    <source>
        <dbReference type="Proteomes" id="UP001151516"/>
    </source>
</evidence>
<feature type="compositionally biased region" description="Pro residues" evidence="1">
    <location>
        <begin position="92"/>
        <end position="101"/>
    </location>
</feature>
<gene>
    <name evidence="2" type="ORF">IWW39_005375</name>
</gene>
<accession>A0A9W8GA29</accession>
<feature type="region of interest" description="Disordered" evidence="1">
    <location>
        <begin position="87"/>
        <end position="117"/>
    </location>
</feature>
<sequence length="276" mass="29692">MDIDLLSDEPTSTTEVPTEALEQKLAESMDGLQIESREAFGDFTQQTRTWQPFSQPTSTSNIIDKRQAPTALNLDFTTARSEQLLPYIPHDFIPPPPPSSATPPRTSRPGTPHIASAQISRRNTTVLKAKSAMDIAADQVLDWLAPAQIASTSDAVAVTIGGAWESALELIKDKGGDHQAEVARRLCGVLDEFPTLPEGDSVGGEAVDTDSWVESACGASAGVLDSHQHRGIKEKEMGLRISELVWPEHTPPANDGSLAAAYLKLAELAKEQETCV</sequence>
<name>A0A9W8GA29_9FUNG</name>
<dbReference type="Proteomes" id="UP001151516">
    <property type="component" value="Unassembled WGS sequence"/>
</dbReference>
<proteinExistence type="predicted"/>